<reference evidence="1" key="1">
    <citation type="submission" date="2019-12" db="EMBL/GenBank/DDBJ databases">
        <title>High-Quality draft genome sequences of three cyanobacteria isolated from the limestone walls of the Old Cathedral of Coimbra.</title>
        <authorList>
            <person name="Tiago I."/>
            <person name="Soares F."/>
            <person name="Portugal A."/>
        </authorList>
    </citation>
    <scope>NUCLEOTIDE SEQUENCE [LARGE SCALE GENOMIC DNA]</scope>
    <source>
        <strain evidence="1">C</strain>
    </source>
</reference>
<accession>A0A8K1ZZP1</accession>
<dbReference type="AlphaFoldDB" id="A0A8K1ZZP1"/>
<comment type="caution">
    <text evidence="1">The sequence shown here is derived from an EMBL/GenBank/DDBJ whole genome shotgun (WGS) entry which is preliminary data.</text>
</comment>
<dbReference type="RefSeq" id="WP_161825552.1">
    <property type="nucleotide sequence ID" value="NZ_WVIC01000020.1"/>
</dbReference>
<proteinExistence type="predicted"/>
<dbReference type="Proteomes" id="UP000607397">
    <property type="component" value="Unassembled WGS sequence"/>
</dbReference>
<protein>
    <recommendedName>
        <fullName evidence="3">Capsule polysaccharide biosynthesis protein</fullName>
    </recommendedName>
</protein>
<evidence type="ECO:0000313" key="2">
    <source>
        <dbReference type="Proteomes" id="UP000607397"/>
    </source>
</evidence>
<evidence type="ECO:0008006" key="3">
    <source>
        <dbReference type="Google" id="ProtNLM"/>
    </source>
</evidence>
<name>A0A8K1ZZP1_9CYAN</name>
<evidence type="ECO:0000313" key="1">
    <source>
        <dbReference type="EMBL" id="NCJ07077.1"/>
    </source>
</evidence>
<keyword evidence="2" id="KW-1185">Reference proteome</keyword>
<sequence>MPLFYKYYQKFSKDAELEILEESFYRDVIQRCRLLRNHKHKSALRMINSTWMALEEIINTFQPSLTLSCCTDFFVVDLLERVGNKNGIQFIGLARPSVKQRVMFLSNQEFRVLDHPDTQDINKIAEEITNPNFMPTKNNFNIPGSTRFLKDKSLWIIRRHFFDFLRIATRDPFNPEYLLNPKPGDDYYFTLGDYLKMSQLADSDWKVKLNNTIFEKRLFIGLQVNPECTVDYWIKDLELAQYKKALNRLVKCLTRKGYTIFLKEHPDMYGRRKFSDFRDLIKYPGLVFVPFNINAQYLIDNCKSTFTWTGTIGMQAAIHGRCAIIAKNMYYSTQYDFIHVTSIDDIDDLPKRIEDFKLPQNLKPTHERIASKIASTSVPGSRSISISKDDIEGTNILINSLNKYLPSCIFSCS</sequence>
<dbReference type="EMBL" id="WVIC01000020">
    <property type="protein sequence ID" value="NCJ07077.1"/>
    <property type="molecule type" value="Genomic_DNA"/>
</dbReference>
<organism evidence="1 2">
    <name type="scientific">Petrachloros mirabilis ULC683</name>
    <dbReference type="NCBI Taxonomy" id="2781853"/>
    <lineage>
        <taxon>Bacteria</taxon>
        <taxon>Bacillati</taxon>
        <taxon>Cyanobacteriota</taxon>
        <taxon>Cyanophyceae</taxon>
        <taxon>Synechococcales</taxon>
        <taxon>Petrachlorosaceae</taxon>
        <taxon>Petrachloros</taxon>
        <taxon>Petrachloros mirabilis</taxon>
    </lineage>
</organism>
<gene>
    <name evidence="1" type="ORF">GS597_11270</name>
</gene>